<evidence type="ECO:0000256" key="1">
    <source>
        <dbReference type="ARBA" id="ARBA00037957"/>
    </source>
</evidence>
<feature type="region of interest" description="Disordered" evidence="2">
    <location>
        <begin position="486"/>
        <end position="507"/>
    </location>
</feature>
<dbReference type="EMBL" id="JH818505">
    <property type="protein sequence ID" value="EKC32083.1"/>
    <property type="molecule type" value="Genomic_DNA"/>
</dbReference>
<dbReference type="HOGENOM" id="CLU_420506_0_0_1"/>
<organism evidence="3">
    <name type="scientific">Magallana gigas</name>
    <name type="common">Pacific oyster</name>
    <name type="synonym">Crassostrea gigas</name>
    <dbReference type="NCBI Taxonomy" id="29159"/>
    <lineage>
        <taxon>Eukaryota</taxon>
        <taxon>Metazoa</taxon>
        <taxon>Spiralia</taxon>
        <taxon>Lophotrochozoa</taxon>
        <taxon>Mollusca</taxon>
        <taxon>Bivalvia</taxon>
        <taxon>Autobranchia</taxon>
        <taxon>Pteriomorphia</taxon>
        <taxon>Ostreida</taxon>
        <taxon>Ostreoidea</taxon>
        <taxon>Ostreidae</taxon>
        <taxon>Magallana</taxon>
    </lineage>
</organism>
<reference evidence="3" key="1">
    <citation type="journal article" date="2012" name="Nature">
        <title>The oyster genome reveals stress adaptation and complexity of shell formation.</title>
        <authorList>
            <person name="Zhang G."/>
            <person name="Fang X."/>
            <person name="Guo X."/>
            <person name="Li L."/>
            <person name="Luo R."/>
            <person name="Xu F."/>
            <person name="Yang P."/>
            <person name="Zhang L."/>
            <person name="Wang X."/>
            <person name="Qi H."/>
            <person name="Xiong Z."/>
            <person name="Que H."/>
            <person name="Xie Y."/>
            <person name="Holland P.W."/>
            <person name="Paps J."/>
            <person name="Zhu Y."/>
            <person name="Wu F."/>
            <person name="Chen Y."/>
            <person name="Wang J."/>
            <person name="Peng C."/>
            <person name="Meng J."/>
            <person name="Yang L."/>
            <person name="Liu J."/>
            <person name="Wen B."/>
            <person name="Zhang N."/>
            <person name="Huang Z."/>
            <person name="Zhu Q."/>
            <person name="Feng Y."/>
            <person name="Mount A."/>
            <person name="Hedgecock D."/>
            <person name="Xu Z."/>
            <person name="Liu Y."/>
            <person name="Domazet-Loso T."/>
            <person name="Du Y."/>
            <person name="Sun X."/>
            <person name="Zhang S."/>
            <person name="Liu B."/>
            <person name="Cheng P."/>
            <person name="Jiang X."/>
            <person name="Li J."/>
            <person name="Fan D."/>
            <person name="Wang W."/>
            <person name="Fu W."/>
            <person name="Wang T."/>
            <person name="Wang B."/>
            <person name="Zhang J."/>
            <person name="Peng Z."/>
            <person name="Li Y."/>
            <person name="Li N."/>
            <person name="Wang J."/>
            <person name="Chen M."/>
            <person name="He Y."/>
            <person name="Tan F."/>
            <person name="Song X."/>
            <person name="Zheng Q."/>
            <person name="Huang R."/>
            <person name="Yang H."/>
            <person name="Du X."/>
            <person name="Chen L."/>
            <person name="Yang M."/>
            <person name="Gaffney P.M."/>
            <person name="Wang S."/>
            <person name="Luo L."/>
            <person name="She Z."/>
            <person name="Ming Y."/>
            <person name="Huang W."/>
            <person name="Zhang S."/>
            <person name="Huang B."/>
            <person name="Zhang Y."/>
            <person name="Qu T."/>
            <person name="Ni P."/>
            <person name="Miao G."/>
            <person name="Wang J."/>
            <person name="Wang Q."/>
            <person name="Steinberg C.E."/>
            <person name="Wang H."/>
            <person name="Li N."/>
            <person name="Qian L."/>
            <person name="Zhang G."/>
            <person name="Li Y."/>
            <person name="Yang H."/>
            <person name="Liu X."/>
            <person name="Wang J."/>
            <person name="Yin Y."/>
            <person name="Wang J."/>
        </authorList>
    </citation>
    <scope>NUCLEOTIDE SEQUENCE [LARGE SCALE GENOMIC DNA]</scope>
    <source>
        <strain evidence="3">05x7-T-G4-1.051#20</strain>
    </source>
</reference>
<dbReference type="SUPFAM" id="SSF52266">
    <property type="entry name" value="SGNH hydrolase"/>
    <property type="match status" value="1"/>
</dbReference>
<gene>
    <name evidence="3" type="ORF">CGI_10013449</name>
</gene>
<dbReference type="InParanoid" id="K1QDR6"/>
<feature type="compositionally biased region" description="Basic and acidic residues" evidence="2">
    <location>
        <begin position="385"/>
        <end position="395"/>
    </location>
</feature>
<accession>K1QDR6</accession>
<sequence length="652" mass="75798">MVVTTDIFLKEDLLKLLKNRFIVVIGDSNQRAIYKDLVLLLQKNDYISDRQLRTKGEFCFENDTLIEGGRRTCLNNGKGYKEVRQYQTDCHLLRFYFVTRCYSTYMESILSDLSKDPQPDVVIMNSCLWDISRKLNHGCNNGYISEGGSSKTPEKQGEFCFENDTLIEGGRRTCLNNGKGYKEVRQYQTDCHLLRFYFVTRCYSTYMESILSDLSKDPQPDVVIMNSCLWDISRYGPSGVDEYKENLNTLFDRFKQCLPEDTLVIWNTTLPIAKDVRGGFLVPEVDFMKNTLRLDILEANFFAKQIVAAHGFDILDLHYHLRNRLDTRAKDGIHWDQRAHRHITNLLLTHISDAWSENMPGRNKPKCDLNGNSQPAAVVSPRSPESNKENKDDQRNVNFKTPVNYNKLENAAKSRTTVSSRRLSSSSNNANRTRRSLDPTKPVTMGEKEQPFIFTVTNANTPNSRKRSFDRLQADLNKVQRDILGMVSTPPSSKGQYNTSAPRDYTAPSTREYAVPAPKAFTDAFQSWQSNQSFTDNYQSHHNNNYMNSLTHDLYQTQYQSQPTYSLPYNQNMNNFHNQNMNNFHNQNMNNFQNQNLNNFHNSYMNNLNNYQTSSFQWQPYAQDNYQGPNKVWSSRSHYKQNHSYYRMSHNF</sequence>
<proteinExistence type="inferred from homology"/>
<evidence type="ECO:0000313" key="3">
    <source>
        <dbReference type="EMBL" id="EKC32083.1"/>
    </source>
</evidence>
<evidence type="ECO:0000256" key="2">
    <source>
        <dbReference type="SAM" id="MobiDB-lite"/>
    </source>
</evidence>
<dbReference type="InterPro" id="IPR036514">
    <property type="entry name" value="SGNH_hydro_sf"/>
</dbReference>
<dbReference type="PANTHER" id="PTHR14469">
    <property type="entry name" value="SARCOMA ANTIGEN NY-SAR-23"/>
    <property type="match status" value="1"/>
</dbReference>
<dbReference type="AlphaFoldDB" id="K1QDR6"/>
<name>K1QDR6_MAGGI</name>
<comment type="similarity">
    <text evidence="1">Belongs to the PC-esterase family.</text>
</comment>
<feature type="compositionally biased region" description="Polar residues" evidence="2">
    <location>
        <begin position="489"/>
        <end position="501"/>
    </location>
</feature>
<dbReference type="PANTHER" id="PTHR14469:SF0">
    <property type="entry name" value="FAMILY WITH SEQUENCE SIMILARITY 113"/>
    <property type="match status" value="1"/>
</dbReference>
<feature type="compositionally biased region" description="Low complexity" evidence="2">
    <location>
        <begin position="414"/>
        <end position="431"/>
    </location>
</feature>
<dbReference type="Gene3D" id="3.40.50.1110">
    <property type="entry name" value="SGNH hydrolase"/>
    <property type="match status" value="1"/>
</dbReference>
<protein>
    <submittedName>
        <fullName evidence="3">Uncharacterized protein</fullName>
    </submittedName>
</protein>
<feature type="region of interest" description="Disordered" evidence="2">
    <location>
        <begin position="359"/>
        <end position="446"/>
    </location>
</feature>